<proteinExistence type="predicted"/>
<reference evidence="1 2" key="1">
    <citation type="submission" date="2018-01" db="EMBL/GenBank/DDBJ databases">
        <title>Genome Sequencing and Assembly of Anaerobacter polyendosporus strain CT4.</title>
        <authorList>
            <person name="Tachaapaikoon C."/>
            <person name="Sutheeworapong S."/>
            <person name="Jenjaroenpun P."/>
            <person name="Wongsurawat T."/>
            <person name="Nookeaw I."/>
            <person name="Cheawchanlertfa P."/>
            <person name="Kosugi A."/>
            <person name="Cheevadhanarak S."/>
            <person name="Ratanakhanokchai K."/>
        </authorList>
    </citation>
    <scope>NUCLEOTIDE SEQUENCE [LARGE SCALE GENOMIC DNA]</scope>
    <source>
        <strain evidence="1 2">CT4</strain>
    </source>
</reference>
<dbReference type="EMBL" id="CP025746">
    <property type="protein sequence ID" value="QAA31308.1"/>
    <property type="molecule type" value="Genomic_DNA"/>
</dbReference>
<organism evidence="1 2">
    <name type="scientific">Clostridium manihotivorum</name>
    <dbReference type="NCBI Taxonomy" id="2320868"/>
    <lineage>
        <taxon>Bacteria</taxon>
        <taxon>Bacillati</taxon>
        <taxon>Bacillota</taxon>
        <taxon>Clostridia</taxon>
        <taxon>Eubacteriales</taxon>
        <taxon>Clostridiaceae</taxon>
        <taxon>Clostridium</taxon>
    </lineage>
</organism>
<dbReference type="InterPro" id="IPR025591">
    <property type="entry name" value="RloB"/>
</dbReference>
<evidence type="ECO:0000313" key="1">
    <source>
        <dbReference type="EMBL" id="QAA31308.1"/>
    </source>
</evidence>
<evidence type="ECO:0008006" key="3">
    <source>
        <dbReference type="Google" id="ProtNLM"/>
    </source>
</evidence>
<sequence length="218" mass="25741">MGRTILSPKNKIEIQREYIGKILLFCEGMSEKHYLDYFKDIISKNKFTEIKIETESADGNARTVFNFAEKFLSEDENISRYIHHKKYLVFDCDDPSNIQDVIIDMNNSSHNYSLLVSNFRFETWLLMHFEYVYDHISKRDLSMHLTAHLKDEYKKADAGIIREIINNGNIEEAIKNGHELENKYISERKTILSNIKEMNPYTNIHTLIEQFMLEISSN</sequence>
<accession>A0A410DQH1</accession>
<evidence type="ECO:0000313" key="2">
    <source>
        <dbReference type="Proteomes" id="UP000286268"/>
    </source>
</evidence>
<dbReference type="KEGG" id="cmah:C1I91_06445"/>
<name>A0A410DQH1_9CLOT</name>
<protein>
    <recommendedName>
        <fullName evidence="3">RloB domain-containing protein</fullName>
    </recommendedName>
</protein>
<gene>
    <name evidence="1" type="ORF">C1I91_06445</name>
</gene>
<dbReference type="RefSeq" id="WP_128212123.1">
    <property type="nucleotide sequence ID" value="NZ_CP025746.1"/>
</dbReference>
<keyword evidence="2" id="KW-1185">Reference proteome</keyword>
<dbReference type="Proteomes" id="UP000286268">
    <property type="component" value="Chromosome"/>
</dbReference>
<dbReference type="OrthoDB" id="9796523at2"/>
<dbReference type="Pfam" id="PF13707">
    <property type="entry name" value="RloB"/>
    <property type="match status" value="1"/>
</dbReference>
<dbReference type="AlphaFoldDB" id="A0A410DQH1"/>